<comment type="caution">
    <text evidence="1">The sequence shown here is derived from an EMBL/GenBank/DDBJ whole genome shotgun (WGS) entry which is preliminary data.</text>
</comment>
<organism evidence="1 2">
    <name type="scientific">Halorubellus litoreus</name>
    <dbReference type="NCBI Taxonomy" id="755308"/>
    <lineage>
        <taxon>Archaea</taxon>
        <taxon>Methanobacteriati</taxon>
        <taxon>Methanobacteriota</taxon>
        <taxon>Stenosarchaea group</taxon>
        <taxon>Halobacteria</taxon>
        <taxon>Halobacteriales</taxon>
        <taxon>Halorubellaceae</taxon>
        <taxon>Halorubellus</taxon>
    </lineage>
</organism>
<accession>A0ABD5VBA0</accession>
<gene>
    <name evidence="1" type="ORF">ACFQGB_07060</name>
</gene>
<evidence type="ECO:0000313" key="1">
    <source>
        <dbReference type="EMBL" id="MFC6952620.1"/>
    </source>
</evidence>
<dbReference type="AlphaFoldDB" id="A0ABD5VBA0"/>
<dbReference type="EMBL" id="JBHSXN010000001">
    <property type="protein sequence ID" value="MFC6952620.1"/>
    <property type="molecule type" value="Genomic_DNA"/>
</dbReference>
<proteinExistence type="predicted"/>
<keyword evidence="2" id="KW-1185">Reference proteome</keyword>
<dbReference type="Pfam" id="PF19096">
    <property type="entry name" value="DUF5784"/>
    <property type="match status" value="1"/>
</dbReference>
<name>A0ABD5VBA0_9EURY</name>
<dbReference type="InterPro" id="IPR043953">
    <property type="entry name" value="DUF5784"/>
</dbReference>
<dbReference type="RefSeq" id="WP_336349582.1">
    <property type="nucleotide sequence ID" value="NZ_JAZAQL010000001.1"/>
</dbReference>
<protein>
    <submittedName>
        <fullName evidence="1">DUF5784 family protein</fullName>
    </submittedName>
</protein>
<reference evidence="1 2" key="1">
    <citation type="journal article" date="2019" name="Int. J. Syst. Evol. Microbiol.">
        <title>The Global Catalogue of Microorganisms (GCM) 10K type strain sequencing project: providing services to taxonomists for standard genome sequencing and annotation.</title>
        <authorList>
            <consortium name="The Broad Institute Genomics Platform"/>
            <consortium name="The Broad Institute Genome Sequencing Center for Infectious Disease"/>
            <person name="Wu L."/>
            <person name="Ma J."/>
        </authorList>
    </citation>
    <scope>NUCLEOTIDE SEQUENCE [LARGE SCALE GENOMIC DNA]</scope>
    <source>
        <strain evidence="1 2">GX26</strain>
    </source>
</reference>
<sequence>MARPLRFRYSQGRWTDQQVHEQLFSDLDDNLGATKTTPHYQPPNGWTGVRFEMDNDDMALFLYDDSEAYWLGNTETPSALWRTDKRDWDDVPYPIHRWAQRELLADLEVEAPWTADYPHVAWFFLPVLMSKDGRHTTRKFLSEHACGFPDADADDALAFLERVLDTGVLDDDRHVMAGKLGTSEYLDLTRMASAVAEYVAAWVLTEAGYDVVPEIDVAGGYSLDYRAISPDGTSNLVEVTRPLPPQDRSQNSPVAAIRETAQTKTTGQLEAHGGGVTLFVDCSSYHDDQWAAVRGERPDVHHKPALVYRVRPDGSVEGYTKGSVPLDLDGVVDVIARD</sequence>
<dbReference type="Proteomes" id="UP001596395">
    <property type="component" value="Unassembled WGS sequence"/>
</dbReference>
<evidence type="ECO:0000313" key="2">
    <source>
        <dbReference type="Proteomes" id="UP001596395"/>
    </source>
</evidence>